<organism evidence="10 11">
    <name type="scientific">Rhododendron williamsianum</name>
    <dbReference type="NCBI Taxonomy" id="262921"/>
    <lineage>
        <taxon>Eukaryota</taxon>
        <taxon>Viridiplantae</taxon>
        <taxon>Streptophyta</taxon>
        <taxon>Embryophyta</taxon>
        <taxon>Tracheophyta</taxon>
        <taxon>Spermatophyta</taxon>
        <taxon>Magnoliopsida</taxon>
        <taxon>eudicotyledons</taxon>
        <taxon>Gunneridae</taxon>
        <taxon>Pentapetalae</taxon>
        <taxon>asterids</taxon>
        <taxon>Ericales</taxon>
        <taxon>Ericaceae</taxon>
        <taxon>Ericoideae</taxon>
        <taxon>Rhodoreae</taxon>
        <taxon>Rhododendron</taxon>
    </lineage>
</organism>
<keyword evidence="7" id="KW-0503">Monooxygenase</keyword>
<dbReference type="OrthoDB" id="6764281at2759"/>
<dbReference type="GO" id="GO:0005506">
    <property type="term" value="F:iron ion binding"/>
    <property type="evidence" value="ECO:0007669"/>
    <property type="project" value="InterPro"/>
</dbReference>
<keyword evidence="3" id="KW-0349">Heme</keyword>
<dbReference type="PANTHER" id="PTHR47944:SF18">
    <property type="entry name" value="FLAVONOID 3'-MONOOXYGENASE"/>
    <property type="match status" value="1"/>
</dbReference>
<evidence type="ECO:0000256" key="3">
    <source>
        <dbReference type="ARBA" id="ARBA00022617"/>
    </source>
</evidence>
<dbReference type="InterPro" id="IPR001128">
    <property type="entry name" value="Cyt_P450"/>
</dbReference>
<evidence type="ECO:0000259" key="9">
    <source>
        <dbReference type="SMART" id="SM00343"/>
    </source>
</evidence>
<comment type="caution">
    <text evidence="10">The sequence shown here is derived from an EMBL/GenBank/DDBJ whole genome shotgun (WGS) entry which is preliminary data.</text>
</comment>
<keyword evidence="11" id="KW-1185">Reference proteome</keyword>
<sequence>MEYFLIFGLEEDKTLRTTTIGGWLCSPDLHNSINLYVLGEEDEGGERGSGLGGYDHVGRTWERCSYGGGGRYALDIAPFKISPKCLFPGHMERDCKGVPCFRCRGFGHTAWDCKGTPYCGGGGWNFSSSGSWVGQPPIQESFLDTTNNWEDALNFLWTEILAPKVFHDQNIGHGNLLGGAFVVGSDLLPQHVVLLHEVTGGGLLVSGVGDFDIWLWNAKVYLILVEVGEILAVAVGIAAVEYILGTLVHSFDWRLPDGVELDMSEAFGLVLQKALLLSAVVVPRILTMFSVKPLSSQVATQPSGWPVVGCLLLLGTMPHVVLAQMVKTYGSVMYLKMGSCDMVVTSSQGRLERSSRLRTTISLTALLVPVQPTLPRTGTLRIDTSAGRLSGASRDDQEP</sequence>
<keyword evidence="5" id="KW-0560">Oxidoreductase</keyword>
<evidence type="ECO:0000256" key="8">
    <source>
        <dbReference type="SAM" id="MobiDB-lite"/>
    </source>
</evidence>
<dbReference type="PANTHER" id="PTHR47944">
    <property type="entry name" value="CYTOCHROME P450 98A9"/>
    <property type="match status" value="1"/>
</dbReference>
<comment type="cofactor">
    <cofactor evidence="1">
        <name>heme</name>
        <dbReference type="ChEBI" id="CHEBI:30413"/>
    </cofactor>
</comment>
<dbReference type="SMART" id="SM00343">
    <property type="entry name" value="ZnF_C2HC"/>
    <property type="match status" value="2"/>
</dbReference>
<protein>
    <recommendedName>
        <fullName evidence="9">CCHC-type domain-containing protein</fullName>
    </recommendedName>
</protein>
<evidence type="ECO:0000313" key="11">
    <source>
        <dbReference type="Proteomes" id="UP000428333"/>
    </source>
</evidence>
<dbReference type="Gene3D" id="1.10.630.10">
    <property type="entry name" value="Cytochrome P450"/>
    <property type="match status" value="1"/>
</dbReference>
<evidence type="ECO:0000256" key="6">
    <source>
        <dbReference type="ARBA" id="ARBA00023004"/>
    </source>
</evidence>
<evidence type="ECO:0000313" key="10">
    <source>
        <dbReference type="EMBL" id="KAE9465838.1"/>
    </source>
</evidence>
<evidence type="ECO:0000256" key="5">
    <source>
        <dbReference type="ARBA" id="ARBA00023002"/>
    </source>
</evidence>
<dbReference type="GO" id="GO:0004497">
    <property type="term" value="F:monooxygenase activity"/>
    <property type="evidence" value="ECO:0007669"/>
    <property type="project" value="UniProtKB-KW"/>
</dbReference>
<feature type="domain" description="CCHC-type" evidence="9">
    <location>
        <begin position="99"/>
        <end position="115"/>
    </location>
</feature>
<dbReference type="InterPro" id="IPR036875">
    <property type="entry name" value="Znf_CCHC_sf"/>
</dbReference>
<dbReference type="InterPro" id="IPR036396">
    <property type="entry name" value="Cyt_P450_sf"/>
</dbReference>
<name>A0A6A4MJB9_9ERIC</name>
<dbReference type="Pfam" id="PF00067">
    <property type="entry name" value="p450"/>
    <property type="match status" value="1"/>
</dbReference>
<dbReference type="SUPFAM" id="SSF57756">
    <property type="entry name" value="Retrovirus zinc finger-like domains"/>
    <property type="match status" value="1"/>
</dbReference>
<feature type="non-terminal residue" evidence="10">
    <location>
        <position position="1"/>
    </location>
</feature>
<feature type="region of interest" description="Disordered" evidence="8">
    <location>
        <begin position="378"/>
        <end position="399"/>
    </location>
</feature>
<keyword evidence="6" id="KW-0408">Iron</keyword>
<feature type="domain" description="CCHC-type" evidence="9">
    <location>
        <begin position="83"/>
        <end position="97"/>
    </location>
</feature>
<comment type="similarity">
    <text evidence="2">Belongs to the cytochrome P450 family.</text>
</comment>
<dbReference type="SUPFAM" id="SSF48264">
    <property type="entry name" value="Cytochrome P450"/>
    <property type="match status" value="1"/>
</dbReference>
<dbReference type="GO" id="GO:0008270">
    <property type="term" value="F:zinc ion binding"/>
    <property type="evidence" value="ECO:0007669"/>
    <property type="project" value="InterPro"/>
</dbReference>
<dbReference type="InterPro" id="IPR001878">
    <property type="entry name" value="Znf_CCHC"/>
</dbReference>
<evidence type="ECO:0000256" key="1">
    <source>
        <dbReference type="ARBA" id="ARBA00001971"/>
    </source>
</evidence>
<evidence type="ECO:0000256" key="4">
    <source>
        <dbReference type="ARBA" id="ARBA00022723"/>
    </source>
</evidence>
<gene>
    <name evidence="10" type="ORF">C3L33_02248</name>
</gene>
<keyword evidence="4" id="KW-0479">Metal-binding</keyword>
<dbReference type="GO" id="GO:0020037">
    <property type="term" value="F:heme binding"/>
    <property type="evidence" value="ECO:0007669"/>
    <property type="project" value="InterPro"/>
</dbReference>
<dbReference type="EMBL" id="QEFC01000224">
    <property type="protein sequence ID" value="KAE9465838.1"/>
    <property type="molecule type" value="Genomic_DNA"/>
</dbReference>
<evidence type="ECO:0000256" key="2">
    <source>
        <dbReference type="ARBA" id="ARBA00010617"/>
    </source>
</evidence>
<dbReference type="Proteomes" id="UP000428333">
    <property type="component" value="Linkage Group LG02"/>
</dbReference>
<dbReference type="GO" id="GO:0016705">
    <property type="term" value="F:oxidoreductase activity, acting on paired donors, with incorporation or reduction of molecular oxygen"/>
    <property type="evidence" value="ECO:0007669"/>
    <property type="project" value="InterPro"/>
</dbReference>
<dbReference type="GO" id="GO:0003676">
    <property type="term" value="F:nucleic acid binding"/>
    <property type="evidence" value="ECO:0007669"/>
    <property type="project" value="InterPro"/>
</dbReference>
<evidence type="ECO:0000256" key="7">
    <source>
        <dbReference type="ARBA" id="ARBA00023033"/>
    </source>
</evidence>
<reference evidence="10 11" key="1">
    <citation type="journal article" date="2019" name="Genome Biol. Evol.">
        <title>The Rhododendron genome and chromosomal organization provide insight into shared whole-genome duplications across the heath family (Ericaceae).</title>
        <authorList>
            <person name="Soza V.L."/>
            <person name="Lindsley D."/>
            <person name="Waalkes A."/>
            <person name="Ramage E."/>
            <person name="Patwardhan R.P."/>
            <person name="Burton J.N."/>
            <person name="Adey A."/>
            <person name="Kumar A."/>
            <person name="Qiu R."/>
            <person name="Shendure J."/>
            <person name="Hall B."/>
        </authorList>
    </citation>
    <scope>NUCLEOTIDE SEQUENCE [LARGE SCALE GENOMIC DNA]</scope>
    <source>
        <strain evidence="10">RSF 1966-606</strain>
    </source>
</reference>
<dbReference type="AlphaFoldDB" id="A0A6A4MJB9"/>
<proteinExistence type="inferred from homology"/>
<accession>A0A6A4MJB9</accession>